<comment type="similarity">
    <text evidence="3">Belongs to the multi antimicrobial extrusion (MATE) (TC 2.A.66.1) family.</text>
</comment>
<evidence type="ECO:0000256" key="10">
    <source>
        <dbReference type="ARBA" id="ARBA00023065"/>
    </source>
</evidence>
<feature type="transmembrane region" description="Helical" evidence="13">
    <location>
        <begin position="57"/>
        <end position="76"/>
    </location>
</feature>
<feature type="transmembrane region" description="Helical" evidence="13">
    <location>
        <begin position="285"/>
        <end position="308"/>
    </location>
</feature>
<keyword evidence="8 13" id="KW-0812">Transmembrane</keyword>
<gene>
    <name evidence="14" type="ORF">HZF24_07585</name>
</gene>
<evidence type="ECO:0000256" key="8">
    <source>
        <dbReference type="ARBA" id="ARBA00022692"/>
    </source>
</evidence>
<dbReference type="PIRSF" id="PIRSF006603">
    <property type="entry name" value="DinF"/>
    <property type="match status" value="1"/>
</dbReference>
<proteinExistence type="inferred from homology"/>
<dbReference type="GO" id="GO:0005886">
    <property type="term" value="C:plasma membrane"/>
    <property type="evidence" value="ECO:0007669"/>
    <property type="project" value="UniProtKB-SubCell"/>
</dbReference>
<feature type="transmembrane region" description="Helical" evidence="13">
    <location>
        <begin position="416"/>
        <end position="437"/>
    </location>
</feature>
<dbReference type="GO" id="GO:0015297">
    <property type="term" value="F:antiporter activity"/>
    <property type="evidence" value="ECO:0007669"/>
    <property type="project" value="UniProtKB-KW"/>
</dbReference>
<evidence type="ECO:0000256" key="6">
    <source>
        <dbReference type="ARBA" id="ARBA00022449"/>
    </source>
</evidence>
<dbReference type="Pfam" id="PF01554">
    <property type="entry name" value="MatE"/>
    <property type="match status" value="2"/>
</dbReference>
<comment type="subcellular location">
    <subcellularLocation>
        <location evidence="2">Cell membrane</location>
        <topology evidence="2">Multi-pass membrane protein</topology>
    </subcellularLocation>
</comment>
<evidence type="ECO:0000256" key="11">
    <source>
        <dbReference type="ARBA" id="ARBA00023136"/>
    </source>
</evidence>
<keyword evidence="5" id="KW-0813">Transport</keyword>
<dbReference type="EMBL" id="JACBNQ010000005">
    <property type="protein sequence ID" value="NYB74002.1"/>
    <property type="molecule type" value="Genomic_DNA"/>
</dbReference>
<dbReference type="CDD" id="cd13137">
    <property type="entry name" value="MATE_NorM_like"/>
    <property type="match status" value="1"/>
</dbReference>
<dbReference type="GO" id="GO:0042910">
    <property type="term" value="F:xenobiotic transmembrane transporter activity"/>
    <property type="evidence" value="ECO:0007669"/>
    <property type="project" value="InterPro"/>
</dbReference>
<keyword evidence="6" id="KW-0050">Antiport</keyword>
<feature type="transmembrane region" description="Helical" evidence="13">
    <location>
        <begin position="389"/>
        <end position="410"/>
    </location>
</feature>
<feature type="transmembrane region" description="Helical" evidence="13">
    <location>
        <begin position="170"/>
        <end position="190"/>
    </location>
</feature>
<evidence type="ECO:0000256" key="3">
    <source>
        <dbReference type="ARBA" id="ARBA00010199"/>
    </source>
</evidence>
<evidence type="ECO:0000256" key="9">
    <source>
        <dbReference type="ARBA" id="ARBA00022989"/>
    </source>
</evidence>
<organism evidence="14 15">
    <name type="scientific">Sedimentibacter hydroxybenzoicus DSM 7310</name>
    <dbReference type="NCBI Taxonomy" id="1123245"/>
    <lineage>
        <taxon>Bacteria</taxon>
        <taxon>Bacillati</taxon>
        <taxon>Bacillota</taxon>
        <taxon>Tissierellia</taxon>
        <taxon>Sedimentibacter</taxon>
    </lineage>
</organism>
<feature type="transmembrane region" description="Helical" evidence="13">
    <location>
        <begin position="320"/>
        <end position="343"/>
    </location>
</feature>
<evidence type="ECO:0000256" key="5">
    <source>
        <dbReference type="ARBA" id="ARBA00022448"/>
    </source>
</evidence>
<sequence length="455" mass="49553">MEKVSNENYLFTNKDLLRLVFPLMIEQLLAVAVGMADSLMVASVGESAVSAVSLVDSINILLINIFAALATGGAVVAGQHIGRGNSEKASEAGEQLLVFVTLISLVVMIIMYLSRGLILSVVFGAIEPDVAAHSNTYMLIVFASIPFIAIYSSGAALFRSMGNSRITMITSLIMNIINVGGNALLIYGFHRGVEGVAIPTLVSRAVAAIIIVALLRNQSLVVHISKKFRYKYNKEMVKNILHIGIPNGIENSMFQLGKILLLSVVAGFGTSSITANAIGNTVISFGIIPGMAVGLGLVTVVSQCVGAGDYGQVRYYTKKLLMYAYISMIVLNVTIIFACPYILDIFHLSKETTAITSQIIIFHNISACFIWPLSFTLPNTLRASNDVRYTMLVGVGSMWIFRIGFGLILAKYVGMGVFGVWVAMVIDWFVRTIFFMFRYNSHKWEISVNEPVIIK</sequence>
<keyword evidence="9 13" id="KW-1133">Transmembrane helix</keyword>
<evidence type="ECO:0000256" key="13">
    <source>
        <dbReference type="SAM" id="Phobius"/>
    </source>
</evidence>
<evidence type="ECO:0000256" key="12">
    <source>
        <dbReference type="ARBA" id="ARBA00031636"/>
    </source>
</evidence>
<dbReference type="InterPro" id="IPR050222">
    <property type="entry name" value="MATE_MdtK"/>
</dbReference>
<evidence type="ECO:0000313" key="15">
    <source>
        <dbReference type="Proteomes" id="UP000611629"/>
    </source>
</evidence>
<name>A0A974GW17_SEDHY</name>
<dbReference type="PANTHER" id="PTHR43298">
    <property type="entry name" value="MULTIDRUG RESISTANCE PROTEIN NORM-RELATED"/>
    <property type="match status" value="1"/>
</dbReference>
<dbReference type="InterPro" id="IPR048279">
    <property type="entry name" value="MdtK-like"/>
</dbReference>
<feature type="transmembrane region" description="Helical" evidence="13">
    <location>
        <begin position="355"/>
        <end position="377"/>
    </location>
</feature>
<evidence type="ECO:0000313" key="14">
    <source>
        <dbReference type="EMBL" id="NYB74002.1"/>
    </source>
</evidence>
<dbReference type="NCBIfam" id="TIGR00797">
    <property type="entry name" value="matE"/>
    <property type="match status" value="1"/>
</dbReference>
<accession>A0A974GW17</accession>
<dbReference type="Proteomes" id="UP000611629">
    <property type="component" value="Unassembled WGS sequence"/>
</dbReference>
<feature type="transmembrane region" description="Helical" evidence="13">
    <location>
        <begin position="137"/>
        <end position="158"/>
    </location>
</feature>
<evidence type="ECO:0000256" key="7">
    <source>
        <dbReference type="ARBA" id="ARBA00022475"/>
    </source>
</evidence>
<dbReference type="AlphaFoldDB" id="A0A974GW17"/>
<keyword evidence="15" id="KW-1185">Reference proteome</keyword>
<dbReference type="PANTHER" id="PTHR43298:SF2">
    <property type="entry name" value="FMN_FAD EXPORTER YEEO-RELATED"/>
    <property type="match status" value="1"/>
</dbReference>
<keyword evidence="11 13" id="KW-0472">Membrane</keyword>
<dbReference type="RefSeq" id="WP_179237691.1">
    <property type="nucleotide sequence ID" value="NZ_JACBNQ010000005.1"/>
</dbReference>
<dbReference type="GO" id="GO:0006811">
    <property type="term" value="P:monoatomic ion transport"/>
    <property type="evidence" value="ECO:0007669"/>
    <property type="project" value="UniProtKB-KW"/>
</dbReference>
<feature type="transmembrane region" description="Helical" evidence="13">
    <location>
        <begin position="259"/>
        <end position="279"/>
    </location>
</feature>
<dbReference type="InterPro" id="IPR002528">
    <property type="entry name" value="MATE_fam"/>
</dbReference>
<feature type="transmembrane region" description="Helical" evidence="13">
    <location>
        <begin position="96"/>
        <end position="125"/>
    </location>
</feature>
<evidence type="ECO:0000256" key="2">
    <source>
        <dbReference type="ARBA" id="ARBA00004651"/>
    </source>
</evidence>
<feature type="transmembrane region" description="Helical" evidence="13">
    <location>
        <begin position="20"/>
        <end position="45"/>
    </location>
</feature>
<evidence type="ECO:0000256" key="4">
    <source>
        <dbReference type="ARBA" id="ARBA00020268"/>
    </source>
</evidence>
<comment type="caution">
    <text evidence="14">The sequence shown here is derived from an EMBL/GenBank/DDBJ whole genome shotgun (WGS) entry which is preliminary data.</text>
</comment>
<keyword evidence="10" id="KW-0406">Ion transport</keyword>
<keyword evidence="7" id="KW-1003">Cell membrane</keyword>
<evidence type="ECO:0000256" key="1">
    <source>
        <dbReference type="ARBA" id="ARBA00003408"/>
    </source>
</evidence>
<reference evidence="14" key="1">
    <citation type="submission" date="2020-07" db="EMBL/GenBank/DDBJ databases">
        <title>Genomic analysis of a strain of Sedimentibacter Hydroxybenzoicus DSM7310.</title>
        <authorList>
            <person name="Ma S."/>
        </authorList>
    </citation>
    <scope>NUCLEOTIDE SEQUENCE</scope>
    <source>
        <strain evidence="14">DSM 7310</strain>
    </source>
</reference>
<comment type="function">
    <text evidence="1">Multidrug efflux pump.</text>
</comment>
<protein>
    <recommendedName>
        <fullName evidence="4">Probable multidrug resistance protein NorM</fullName>
    </recommendedName>
    <alternativeName>
        <fullName evidence="12">Multidrug-efflux transporter</fullName>
    </alternativeName>
</protein>